<feature type="compositionally biased region" description="Low complexity" evidence="5">
    <location>
        <begin position="178"/>
        <end position="193"/>
    </location>
</feature>
<dbReference type="GO" id="GO:0016020">
    <property type="term" value="C:membrane"/>
    <property type="evidence" value="ECO:0007669"/>
    <property type="project" value="UniProtKB-SubCell"/>
</dbReference>
<dbReference type="Proteomes" id="UP001497457">
    <property type="component" value="Chromosome 20rd"/>
</dbReference>
<feature type="compositionally biased region" description="Low complexity" evidence="5">
    <location>
        <begin position="16"/>
        <end position="29"/>
    </location>
</feature>
<evidence type="ECO:0000259" key="7">
    <source>
        <dbReference type="Pfam" id="PF03168"/>
    </source>
</evidence>
<evidence type="ECO:0000256" key="5">
    <source>
        <dbReference type="SAM" id="MobiDB-lite"/>
    </source>
</evidence>
<evidence type="ECO:0000313" key="8">
    <source>
        <dbReference type="EMBL" id="CAL4972551.1"/>
    </source>
</evidence>
<keyword evidence="3 6" id="KW-1133">Transmembrane helix</keyword>
<feature type="compositionally biased region" description="Basic and acidic residues" evidence="5">
    <location>
        <begin position="341"/>
        <end position="353"/>
    </location>
</feature>
<dbReference type="PANTHER" id="PTHR31234">
    <property type="entry name" value="LATE EMBRYOGENESIS ABUNDANT (LEA) HYDROXYPROLINE-RICH GLYCOPROTEIN FAMILY"/>
    <property type="match status" value="1"/>
</dbReference>
<keyword evidence="4 6" id="KW-0472">Membrane</keyword>
<feature type="compositionally biased region" description="Pro residues" evidence="5">
    <location>
        <begin position="363"/>
        <end position="385"/>
    </location>
</feature>
<accession>A0ABC9A759</accession>
<dbReference type="InterPro" id="IPR044839">
    <property type="entry name" value="NDR1-like"/>
</dbReference>
<evidence type="ECO:0000256" key="2">
    <source>
        <dbReference type="ARBA" id="ARBA00022692"/>
    </source>
</evidence>
<feature type="compositionally biased region" description="Low complexity" evidence="5">
    <location>
        <begin position="162"/>
        <end position="171"/>
    </location>
</feature>
<name>A0ABC9A759_9POAL</name>
<dbReference type="AlphaFoldDB" id="A0ABC9A759"/>
<evidence type="ECO:0000256" key="4">
    <source>
        <dbReference type="ARBA" id="ARBA00023136"/>
    </source>
</evidence>
<feature type="transmembrane region" description="Helical" evidence="6">
    <location>
        <begin position="451"/>
        <end position="480"/>
    </location>
</feature>
<proteinExistence type="predicted"/>
<feature type="compositionally biased region" description="Pro residues" evidence="5">
    <location>
        <begin position="103"/>
        <end position="117"/>
    </location>
</feature>
<evidence type="ECO:0000256" key="6">
    <source>
        <dbReference type="SAM" id="Phobius"/>
    </source>
</evidence>
<feature type="compositionally biased region" description="Basic and acidic residues" evidence="5">
    <location>
        <begin position="296"/>
        <end position="313"/>
    </location>
</feature>
<keyword evidence="2 6" id="KW-0812">Transmembrane</keyword>
<protein>
    <recommendedName>
        <fullName evidence="7">Late embryogenesis abundant protein LEA-2 subgroup domain-containing protein</fullName>
    </recommendedName>
</protein>
<feature type="compositionally biased region" description="Gly residues" evidence="5">
    <location>
        <begin position="252"/>
        <end position="265"/>
    </location>
</feature>
<feature type="region of interest" description="Disordered" evidence="5">
    <location>
        <begin position="1"/>
        <end position="445"/>
    </location>
</feature>
<dbReference type="Pfam" id="PF03168">
    <property type="entry name" value="LEA_2"/>
    <property type="match status" value="1"/>
</dbReference>
<dbReference type="EMBL" id="OZ075130">
    <property type="protein sequence ID" value="CAL4972551.1"/>
    <property type="molecule type" value="Genomic_DNA"/>
</dbReference>
<organism evidence="8 9">
    <name type="scientific">Urochloa decumbens</name>
    <dbReference type="NCBI Taxonomy" id="240449"/>
    <lineage>
        <taxon>Eukaryota</taxon>
        <taxon>Viridiplantae</taxon>
        <taxon>Streptophyta</taxon>
        <taxon>Embryophyta</taxon>
        <taxon>Tracheophyta</taxon>
        <taxon>Spermatophyta</taxon>
        <taxon>Magnoliopsida</taxon>
        <taxon>Liliopsida</taxon>
        <taxon>Poales</taxon>
        <taxon>Poaceae</taxon>
        <taxon>PACMAD clade</taxon>
        <taxon>Panicoideae</taxon>
        <taxon>Panicodae</taxon>
        <taxon>Paniceae</taxon>
        <taxon>Melinidinae</taxon>
        <taxon>Urochloa</taxon>
    </lineage>
</organism>
<evidence type="ECO:0000256" key="1">
    <source>
        <dbReference type="ARBA" id="ARBA00004167"/>
    </source>
</evidence>
<feature type="domain" description="Late embryogenesis abundant protein LEA-2 subgroup" evidence="7">
    <location>
        <begin position="521"/>
        <end position="606"/>
    </location>
</feature>
<dbReference type="PANTHER" id="PTHR31234:SF42">
    <property type="entry name" value="LATE EMBRYOGENESIS ABUNDANT (LEA) HYDROXYPROLINE-RICH GLYCOPROTEIN FAMILY"/>
    <property type="match status" value="1"/>
</dbReference>
<gene>
    <name evidence="8" type="ORF">URODEC1_LOCUS51349</name>
</gene>
<evidence type="ECO:0000256" key="3">
    <source>
        <dbReference type="ARBA" id="ARBA00022989"/>
    </source>
</evidence>
<evidence type="ECO:0000313" key="9">
    <source>
        <dbReference type="Proteomes" id="UP001497457"/>
    </source>
</evidence>
<keyword evidence="9" id="KW-1185">Reference proteome</keyword>
<comment type="subcellular location">
    <subcellularLocation>
        <location evidence="1">Membrane</location>
        <topology evidence="1">Single-pass membrane protein</topology>
    </subcellularLocation>
</comment>
<feature type="compositionally biased region" description="Low complexity" evidence="5">
    <location>
        <begin position="56"/>
        <end position="69"/>
    </location>
</feature>
<reference evidence="8" key="1">
    <citation type="submission" date="2024-10" db="EMBL/GenBank/DDBJ databases">
        <authorList>
            <person name="Ryan C."/>
        </authorList>
    </citation>
    <scope>NUCLEOTIDE SEQUENCE [LARGE SCALE GENOMIC DNA]</scope>
</reference>
<sequence>MSKRPVSPPSEGGGVPPIRARGGADGAAPSPSPPGTGRARRASAQGERQAAGSLRDGAGTSASAMAAAHGGDGRRVTLRLPGQDGGQPQQVEPQYQRDGRNGAPPPPPASRPKPSYVPPSQRRREQPAAGLGEPYPLGGVGIPEERQPAMQPPRGGAPPPVAGSSLAMPAGGAPPPVAGSGLAMPAGEAAQPPGGAPPPPTRSKRYSGWGRRPTMSWAPDVPDPSDARRHPRPRQQTPADDEAAPPGSLTAPGGGAAPPSGGGGAAPPAPGRKGYYGYGFGKRPSASWAPDVPDPSDARRPRPRPGDEKEEAPPHGGSTTAPDGPPPRRFGFGFGLPTAKTIERVSTLDKGHGTEAAPAAPGKGPPPPPSPSPSPPPSSPSPPPYGHSARPQQPPPPPYAHGARPQQPAPAPYNQPPYYGGGNKKQQQAGQPSPMHPTDRRRRKENSKKPLAFLFTLCCILFWLLVVCIGLAILAIYLLYHPKPPRVHVSTATLNAGYIDELPPPRLGQLALNSDLYVLAAIYNPNTKIDVVLRYIQFDLYFQGHLIGTQVVWPPLYERPGDSALRSVHIVVSEVTMGPEDAGVWRNATGGGGGLVMLQLEGRWLVQLNFGRWLPFRYMVKPSCTLWLDPPPAGALRRARCHQ</sequence>
<dbReference type="InterPro" id="IPR004864">
    <property type="entry name" value="LEA_2"/>
</dbReference>